<reference evidence="3" key="1">
    <citation type="submission" date="2015-07" db="EMBL/GenBank/DDBJ databases">
        <title>Draft genome sequence of the purine-degrading Gottschalkia purinilyticum DSM 1384 (formerly Clostridium purinilyticum).</title>
        <authorList>
            <person name="Poehlein A."/>
            <person name="Schiel-Bengelsdorf B."/>
            <person name="Bengelsdorf F.R."/>
            <person name="Daniel R."/>
            <person name="Duerre P."/>
        </authorList>
    </citation>
    <scope>NUCLEOTIDE SEQUENCE [LARGE SCALE GENOMIC DNA]</scope>
    <source>
        <strain evidence="3">DSM 1384</strain>
    </source>
</reference>
<gene>
    <name evidence="2" type="ORF">CLPU_3c01520</name>
</gene>
<feature type="transmembrane region" description="Helical" evidence="1">
    <location>
        <begin position="22"/>
        <end position="41"/>
    </location>
</feature>
<name>A0A0L0WD17_GOTPU</name>
<dbReference type="EMBL" id="LGSS01000003">
    <property type="protein sequence ID" value="KNF09374.1"/>
    <property type="molecule type" value="Genomic_DNA"/>
</dbReference>
<dbReference type="Proteomes" id="UP000037267">
    <property type="component" value="Unassembled WGS sequence"/>
</dbReference>
<keyword evidence="1" id="KW-1133">Transmembrane helix</keyword>
<protein>
    <submittedName>
        <fullName evidence="2">Uncharacterized protein</fullName>
    </submittedName>
</protein>
<dbReference type="AlphaFoldDB" id="A0A0L0WD17"/>
<evidence type="ECO:0000256" key="1">
    <source>
        <dbReference type="SAM" id="Phobius"/>
    </source>
</evidence>
<keyword evidence="3" id="KW-1185">Reference proteome</keyword>
<evidence type="ECO:0000313" key="2">
    <source>
        <dbReference type="EMBL" id="KNF09374.1"/>
    </source>
</evidence>
<proteinExistence type="predicted"/>
<organism evidence="2 3">
    <name type="scientific">Gottschalkia purinilytica</name>
    <name type="common">Clostridium purinilyticum</name>
    <dbReference type="NCBI Taxonomy" id="1503"/>
    <lineage>
        <taxon>Bacteria</taxon>
        <taxon>Bacillati</taxon>
        <taxon>Bacillota</taxon>
        <taxon>Tissierellia</taxon>
        <taxon>Tissierellales</taxon>
        <taxon>Gottschalkiaceae</taxon>
        <taxon>Gottschalkia</taxon>
    </lineage>
</organism>
<sequence>MNTLIYINTALSSIRNQNSKHLAPYFIIIGMFILVFTFNRLGRKKYK</sequence>
<accession>A0A0L0WD17</accession>
<keyword evidence="1" id="KW-0812">Transmembrane</keyword>
<keyword evidence="1" id="KW-0472">Membrane</keyword>
<comment type="caution">
    <text evidence="2">The sequence shown here is derived from an EMBL/GenBank/DDBJ whole genome shotgun (WGS) entry which is preliminary data.</text>
</comment>
<evidence type="ECO:0000313" key="3">
    <source>
        <dbReference type="Proteomes" id="UP000037267"/>
    </source>
</evidence>
<dbReference type="STRING" id="1503.CLPU_3c01520"/>